<evidence type="ECO:0000313" key="15">
    <source>
        <dbReference type="Proteomes" id="UP000823900"/>
    </source>
</evidence>
<evidence type="ECO:0000256" key="3">
    <source>
        <dbReference type="ARBA" id="ARBA00005464"/>
    </source>
</evidence>
<evidence type="ECO:0000256" key="10">
    <source>
        <dbReference type="PROSITE-ProRule" id="PRU00277"/>
    </source>
</evidence>
<keyword evidence="8" id="KW-0131">Cell cycle</keyword>
<dbReference type="InterPro" id="IPR001179">
    <property type="entry name" value="PPIase_FKBP_dom"/>
</dbReference>
<evidence type="ECO:0000256" key="9">
    <source>
        <dbReference type="ARBA" id="ARBA00024849"/>
    </source>
</evidence>
<dbReference type="EC" id="5.2.1.8" evidence="10"/>
<evidence type="ECO:0000259" key="13">
    <source>
        <dbReference type="PROSITE" id="PS50059"/>
    </source>
</evidence>
<organism evidence="14 15">
    <name type="scientific">Candidatus Lachnoclostridium stercoravium</name>
    <dbReference type="NCBI Taxonomy" id="2838633"/>
    <lineage>
        <taxon>Bacteria</taxon>
        <taxon>Bacillati</taxon>
        <taxon>Bacillota</taxon>
        <taxon>Clostridia</taxon>
        <taxon>Lachnospirales</taxon>
        <taxon>Lachnospiraceae</taxon>
    </lineage>
</organism>
<keyword evidence="5 10" id="KW-0697">Rotamase</keyword>
<dbReference type="InterPro" id="IPR005215">
    <property type="entry name" value="Trig_fac"/>
</dbReference>
<dbReference type="GO" id="GO:0051301">
    <property type="term" value="P:cell division"/>
    <property type="evidence" value="ECO:0007669"/>
    <property type="project" value="UniProtKB-KW"/>
</dbReference>
<comment type="function">
    <text evidence="9">Involved in protein export. Acts as a chaperone by maintaining the newly synthesized protein in an open conformation. Functions as a peptidyl-prolyl cis-trans isomerase.</text>
</comment>
<keyword evidence="7 10" id="KW-0413">Isomerase</keyword>
<evidence type="ECO:0000256" key="1">
    <source>
        <dbReference type="ARBA" id="ARBA00000971"/>
    </source>
</evidence>
<dbReference type="Proteomes" id="UP000823900">
    <property type="component" value="Unassembled WGS sequence"/>
</dbReference>
<proteinExistence type="inferred from homology"/>
<feature type="region of interest" description="Disordered" evidence="11">
    <location>
        <begin position="28"/>
        <end position="54"/>
    </location>
</feature>
<gene>
    <name evidence="14" type="primary">tig</name>
    <name evidence="14" type="ORF">IAA07_05185</name>
</gene>
<comment type="catalytic activity">
    <reaction evidence="1 10">
        <text>[protein]-peptidylproline (omega=180) = [protein]-peptidylproline (omega=0)</text>
        <dbReference type="Rhea" id="RHEA:16237"/>
        <dbReference type="Rhea" id="RHEA-COMP:10747"/>
        <dbReference type="Rhea" id="RHEA-COMP:10748"/>
        <dbReference type="ChEBI" id="CHEBI:83833"/>
        <dbReference type="ChEBI" id="CHEBI:83834"/>
        <dbReference type="EC" id="5.2.1.8"/>
    </reaction>
</comment>
<accession>A0A9D2HHH9</accession>
<evidence type="ECO:0000256" key="7">
    <source>
        <dbReference type="ARBA" id="ARBA00023235"/>
    </source>
</evidence>
<evidence type="ECO:0000256" key="4">
    <source>
        <dbReference type="ARBA" id="ARBA00022618"/>
    </source>
</evidence>
<dbReference type="GO" id="GO:0005737">
    <property type="term" value="C:cytoplasm"/>
    <property type="evidence" value="ECO:0007669"/>
    <property type="project" value="UniProtKB-SubCell"/>
</dbReference>
<dbReference type="GO" id="GO:0015031">
    <property type="term" value="P:protein transport"/>
    <property type="evidence" value="ECO:0007669"/>
    <property type="project" value="InterPro"/>
</dbReference>
<comment type="caution">
    <text evidence="14">The sequence shown here is derived from an EMBL/GenBank/DDBJ whole genome shotgun (WGS) entry which is preliminary data.</text>
</comment>
<sequence length="368" mass="40202">MRKYAVLCACGLAAAMMFTGCGQKEETAETTQAQTESAAETDDTEGADQGPEITGEVELGEYKGITVTKQNTDVSDEELQVTIDSRLEAAAELVEVDRPAEEGDTVNIDYVGMKDGEAFDGGTAEGYDLRLGSGRFIDGFEDGLIGAVKGQELSLNLTFPEEYPNNPDLAGQPVVFDVTVNKVQESQAPALDAAFVEEDSDGQFTDVEAWKENLREQLIEQKEQNAQTIKESEVLQALIDGCTFTGIEESVDAVYDQQVSQMENMAAIYGMTFADMAGMYGMDEQAYKDMLYTQAENSVKVEIALEKIAETEGLEVTDEDRQKVADEYQAESVDQLLEQLGEGGEEALDNYALQDKTLDFLVENAVEQ</sequence>
<dbReference type="Gene3D" id="1.10.3120.10">
    <property type="entry name" value="Trigger factor, C-terminal domain"/>
    <property type="match status" value="1"/>
</dbReference>
<evidence type="ECO:0000256" key="12">
    <source>
        <dbReference type="SAM" id="SignalP"/>
    </source>
</evidence>
<dbReference type="SUPFAM" id="SSF109998">
    <property type="entry name" value="Triger factor/SurA peptide-binding domain-like"/>
    <property type="match status" value="1"/>
</dbReference>
<protein>
    <recommendedName>
        <fullName evidence="10">peptidylprolyl isomerase</fullName>
        <ecNumber evidence="10">5.2.1.8</ecNumber>
    </recommendedName>
</protein>
<keyword evidence="12" id="KW-0732">Signal</keyword>
<dbReference type="PROSITE" id="PS50059">
    <property type="entry name" value="FKBP_PPIASE"/>
    <property type="match status" value="1"/>
</dbReference>
<evidence type="ECO:0000256" key="11">
    <source>
        <dbReference type="SAM" id="MobiDB-lite"/>
    </source>
</evidence>
<feature type="chain" id="PRO_5039505176" description="peptidylprolyl isomerase" evidence="12">
    <location>
        <begin position="25"/>
        <end position="368"/>
    </location>
</feature>
<dbReference type="EMBL" id="DWZA01000048">
    <property type="protein sequence ID" value="HJA70962.1"/>
    <property type="molecule type" value="Genomic_DNA"/>
</dbReference>
<keyword evidence="6" id="KW-0143">Chaperone</keyword>
<feature type="compositionally biased region" description="Low complexity" evidence="11">
    <location>
        <begin position="29"/>
        <end position="38"/>
    </location>
</feature>
<dbReference type="SUPFAM" id="SSF54534">
    <property type="entry name" value="FKBP-like"/>
    <property type="match status" value="1"/>
</dbReference>
<dbReference type="PROSITE" id="PS51257">
    <property type="entry name" value="PROKAR_LIPOPROTEIN"/>
    <property type="match status" value="1"/>
</dbReference>
<comment type="subcellular location">
    <subcellularLocation>
        <location evidence="2">Cytoplasm</location>
    </subcellularLocation>
</comment>
<dbReference type="Pfam" id="PF00254">
    <property type="entry name" value="FKBP_C"/>
    <property type="match status" value="1"/>
</dbReference>
<dbReference type="InterPro" id="IPR027304">
    <property type="entry name" value="Trigger_fact/SurA_dom_sf"/>
</dbReference>
<reference evidence="14" key="1">
    <citation type="journal article" date="2021" name="PeerJ">
        <title>Extensive microbial diversity within the chicken gut microbiome revealed by metagenomics and culture.</title>
        <authorList>
            <person name="Gilroy R."/>
            <person name="Ravi A."/>
            <person name="Getino M."/>
            <person name="Pursley I."/>
            <person name="Horton D.L."/>
            <person name="Alikhan N.F."/>
            <person name="Baker D."/>
            <person name="Gharbi K."/>
            <person name="Hall N."/>
            <person name="Watson M."/>
            <person name="Adriaenssens E.M."/>
            <person name="Foster-Nyarko E."/>
            <person name="Jarju S."/>
            <person name="Secka A."/>
            <person name="Antonio M."/>
            <person name="Oren A."/>
            <person name="Chaudhuri R.R."/>
            <person name="La Ragione R."/>
            <person name="Hildebrand F."/>
            <person name="Pallen M.J."/>
        </authorList>
    </citation>
    <scope>NUCLEOTIDE SEQUENCE</scope>
    <source>
        <strain evidence="14">CHK178-16964</strain>
    </source>
</reference>
<keyword evidence="4" id="KW-0132">Cell division</keyword>
<dbReference type="InterPro" id="IPR008880">
    <property type="entry name" value="Trigger_fac_C"/>
</dbReference>
<evidence type="ECO:0000256" key="5">
    <source>
        <dbReference type="ARBA" id="ARBA00023110"/>
    </source>
</evidence>
<comment type="similarity">
    <text evidence="3">Belongs to the FKBP-type PPIase family. Tig subfamily.</text>
</comment>
<dbReference type="FunFam" id="3.10.50.40:FF:000001">
    <property type="entry name" value="Trigger factor"/>
    <property type="match status" value="1"/>
</dbReference>
<evidence type="ECO:0000313" key="14">
    <source>
        <dbReference type="EMBL" id="HJA70962.1"/>
    </source>
</evidence>
<evidence type="ECO:0000256" key="2">
    <source>
        <dbReference type="ARBA" id="ARBA00004496"/>
    </source>
</evidence>
<dbReference type="GO" id="GO:0006457">
    <property type="term" value="P:protein folding"/>
    <property type="evidence" value="ECO:0007669"/>
    <property type="project" value="InterPro"/>
</dbReference>
<dbReference type="Gene3D" id="3.10.50.40">
    <property type="match status" value="1"/>
</dbReference>
<feature type="domain" description="PPIase FKBP-type" evidence="13">
    <location>
        <begin position="103"/>
        <end position="163"/>
    </location>
</feature>
<dbReference type="GO" id="GO:0003755">
    <property type="term" value="F:peptidyl-prolyl cis-trans isomerase activity"/>
    <property type="evidence" value="ECO:0007669"/>
    <property type="project" value="UniProtKB-KW"/>
</dbReference>
<reference evidence="14" key="2">
    <citation type="submission" date="2021-04" db="EMBL/GenBank/DDBJ databases">
        <authorList>
            <person name="Gilroy R."/>
        </authorList>
    </citation>
    <scope>NUCLEOTIDE SEQUENCE</scope>
    <source>
        <strain evidence="14">CHK178-16964</strain>
    </source>
</reference>
<dbReference type="AlphaFoldDB" id="A0A9D2HHH9"/>
<dbReference type="InterPro" id="IPR037041">
    <property type="entry name" value="Trigger_fac_C_sf"/>
</dbReference>
<name>A0A9D2HHH9_9FIRM</name>
<evidence type="ECO:0000256" key="8">
    <source>
        <dbReference type="ARBA" id="ARBA00023306"/>
    </source>
</evidence>
<feature type="signal peptide" evidence="12">
    <location>
        <begin position="1"/>
        <end position="24"/>
    </location>
</feature>
<evidence type="ECO:0000256" key="6">
    <source>
        <dbReference type="ARBA" id="ARBA00023186"/>
    </source>
</evidence>
<dbReference type="InterPro" id="IPR046357">
    <property type="entry name" value="PPIase_dom_sf"/>
</dbReference>
<dbReference type="NCBIfam" id="TIGR00115">
    <property type="entry name" value="tig"/>
    <property type="match status" value="1"/>
</dbReference>
<dbReference type="Pfam" id="PF05698">
    <property type="entry name" value="Trigger_C"/>
    <property type="match status" value="1"/>
</dbReference>